<feature type="domain" description="Gamma tubulin complex component C-terminal" evidence="8">
    <location>
        <begin position="328"/>
        <end position="736"/>
    </location>
</feature>
<dbReference type="GO" id="GO:0000930">
    <property type="term" value="C:gamma-tubulin complex"/>
    <property type="evidence" value="ECO:0007669"/>
    <property type="project" value="UniProtKB-ARBA"/>
</dbReference>
<keyword evidence="4" id="KW-0493">Microtubule</keyword>
<dbReference type="Pfam" id="PF17681">
    <property type="entry name" value="GCP_N_terminal"/>
    <property type="match status" value="1"/>
</dbReference>
<evidence type="ECO:0000256" key="1">
    <source>
        <dbReference type="ARBA" id="ARBA00004245"/>
    </source>
</evidence>
<evidence type="ECO:0000313" key="10">
    <source>
        <dbReference type="EMBL" id="KAG2234478.1"/>
    </source>
</evidence>
<keyword evidence="11" id="KW-1185">Reference proteome</keyword>
<evidence type="ECO:0000259" key="8">
    <source>
        <dbReference type="Pfam" id="PF04130"/>
    </source>
</evidence>
<evidence type="ECO:0000256" key="4">
    <source>
        <dbReference type="ARBA" id="ARBA00022701"/>
    </source>
</evidence>
<dbReference type="Gene3D" id="1.20.120.1900">
    <property type="entry name" value="Gamma-tubulin complex, C-terminal domain"/>
    <property type="match status" value="1"/>
</dbReference>
<evidence type="ECO:0000256" key="2">
    <source>
        <dbReference type="ARBA" id="ARBA00010337"/>
    </source>
</evidence>
<dbReference type="AlphaFoldDB" id="A0A8H7SUP3"/>
<evidence type="ECO:0000259" key="9">
    <source>
        <dbReference type="Pfam" id="PF17681"/>
    </source>
</evidence>
<dbReference type="GO" id="GO:0005874">
    <property type="term" value="C:microtubule"/>
    <property type="evidence" value="ECO:0007669"/>
    <property type="project" value="UniProtKB-KW"/>
</dbReference>
<evidence type="ECO:0000256" key="3">
    <source>
        <dbReference type="ARBA" id="ARBA00022490"/>
    </source>
</evidence>
<dbReference type="Pfam" id="PF10310">
    <property type="entry name" value="DUF5427"/>
    <property type="match status" value="1"/>
</dbReference>
<reference evidence="10" key="1">
    <citation type="submission" date="2021-01" db="EMBL/GenBank/DDBJ databases">
        <title>Metabolic potential, ecology and presence of endohyphal bacteria is reflected in genomic diversity of Mucoromycotina.</title>
        <authorList>
            <person name="Muszewska A."/>
            <person name="Okrasinska A."/>
            <person name="Steczkiewicz K."/>
            <person name="Drgas O."/>
            <person name="Orlowska M."/>
            <person name="Perlinska-Lenart U."/>
            <person name="Aleksandrzak-Piekarczyk T."/>
            <person name="Szatraj K."/>
            <person name="Zielenkiewicz U."/>
            <person name="Pilsyk S."/>
            <person name="Malc E."/>
            <person name="Mieczkowski P."/>
            <person name="Kruszewska J.S."/>
            <person name="Biernat P."/>
            <person name="Pawlowska J."/>
        </authorList>
    </citation>
    <scope>NUCLEOTIDE SEQUENCE</scope>
    <source>
        <strain evidence="10">WA0000018081</strain>
    </source>
</reference>
<dbReference type="InterPro" id="IPR040457">
    <property type="entry name" value="GCP_C"/>
</dbReference>
<dbReference type="EMBL" id="JAEPRE010000052">
    <property type="protein sequence ID" value="KAG2234478.1"/>
    <property type="molecule type" value="Genomic_DNA"/>
</dbReference>
<feature type="coiled-coil region" evidence="6">
    <location>
        <begin position="85"/>
        <end position="112"/>
    </location>
</feature>
<protein>
    <recommendedName>
        <fullName evidence="12">Spindle pole body component</fullName>
    </recommendedName>
</protein>
<feature type="compositionally biased region" description="Polar residues" evidence="7">
    <location>
        <begin position="383"/>
        <end position="394"/>
    </location>
</feature>
<feature type="compositionally biased region" description="Polar residues" evidence="7">
    <location>
        <begin position="781"/>
        <end position="793"/>
    </location>
</feature>
<dbReference type="InterPro" id="IPR042241">
    <property type="entry name" value="GCP_C_sf"/>
</dbReference>
<dbReference type="PANTHER" id="PTHR28265">
    <property type="entry name" value="MAINTENANCE OF TELOMERE CAPPING PROTEIN 1"/>
    <property type="match status" value="1"/>
</dbReference>
<evidence type="ECO:0008006" key="12">
    <source>
        <dbReference type="Google" id="ProtNLM"/>
    </source>
</evidence>
<dbReference type="Proteomes" id="UP000613177">
    <property type="component" value="Unassembled WGS sequence"/>
</dbReference>
<comment type="caution">
    <text evidence="10">The sequence shown here is derived from an EMBL/GenBank/DDBJ whole genome shotgun (WGS) entry which is preliminary data.</text>
</comment>
<dbReference type="GO" id="GO:0043015">
    <property type="term" value="F:gamma-tubulin binding"/>
    <property type="evidence" value="ECO:0007669"/>
    <property type="project" value="InterPro"/>
</dbReference>
<feature type="region of interest" description="Disordered" evidence="7">
    <location>
        <begin position="367"/>
        <end position="394"/>
    </location>
</feature>
<evidence type="ECO:0000313" key="11">
    <source>
        <dbReference type="Proteomes" id="UP000613177"/>
    </source>
</evidence>
<comment type="subcellular location">
    <subcellularLocation>
        <location evidence="1">Cytoplasm</location>
        <location evidence="1">Cytoskeleton</location>
    </subcellularLocation>
</comment>
<dbReference type="GO" id="GO:0007020">
    <property type="term" value="P:microtubule nucleation"/>
    <property type="evidence" value="ECO:0007669"/>
    <property type="project" value="UniProtKB-ARBA"/>
</dbReference>
<evidence type="ECO:0000256" key="5">
    <source>
        <dbReference type="ARBA" id="ARBA00023212"/>
    </source>
</evidence>
<dbReference type="InterPro" id="IPR018814">
    <property type="entry name" value="DUF5427"/>
</dbReference>
<keyword evidence="3" id="KW-0963">Cytoplasm</keyword>
<gene>
    <name evidence="10" type="ORF">INT48_004857</name>
</gene>
<evidence type="ECO:0000256" key="7">
    <source>
        <dbReference type="SAM" id="MobiDB-lite"/>
    </source>
</evidence>
<organism evidence="10 11">
    <name type="scientific">Thamnidium elegans</name>
    <dbReference type="NCBI Taxonomy" id="101142"/>
    <lineage>
        <taxon>Eukaryota</taxon>
        <taxon>Fungi</taxon>
        <taxon>Fungi incertae sedis</taxon>
        <taxon>Mucoromycota</taxon>
        <taxon>Mucoromycotina</taxon>
        <taxon>Mucoromycetes</taxon>
        <taxon>Mucorales</taxon>
        <taxon>Mucorineae</taxon>
        <taxon>Mucoraceae</taxon>
        <taxon>Thamnidium</taxon>
    </lineage>
</organism>
<proteinExistence type="inferred from homology"/>
<comment type="similarity">
    <text evidence="2">Belongs to the TUBGCP family.</text>
</comment>
<keyword evidence="5" id="KW-0206">Cytoskeleton</keyword>
<feature type="region of interest" description="Disordered" evidence="7">
    <location>
        <begin position="571"/>
        <end position="597"/>
    </location>
</feature>
<evidence type="ECO:0000256" key="6">
    <source>
        <dbReference type="SAM" id="Coils"/>
    </source>
</evidence>
<feature type="region of interest" description="Disordered" evidence="7">
    <location>
        <begin position="750"/>
        <end position="825"/>
    </location>
</feature>
<feature type="compositionally biased region" description="Low complexity" evidence="7">
    <location>
        <begin position="367"/>
        <end position="382"/>
    </location>
</feature>
<dbReference type="InterPro" id="IPR041470">
    <property type="entry name" value="GCP_N"/>
</dbReference>
<feature type="domain" description="Gamma tubulin complex component protein N-terminal" evidence="9">
    <location>
        <begin position="2"/>
        <end position="314"/>
    </location>
</feature>
<feature type="compositionally biased region" description="Polar residues" evidence="7">
    <location>
        <begin position="813"/>
        <end position="825"/>
    </location>
</feature>
<dbReference type="Pfam" id="PF04130">
    <property type="entry name" value="GCP_C_terminal"/>
    <property type="match status" value="1"/>
</dbReference>
<dbReference type="PANTHER" id="PTHR28265:SF1">
    <property type="entry name" value="MAINTENANCE OF TELOMERE CAPPING PROTEIN 1"/>
    <property type="match status" value="1"/>
</dbReference>
<name>A0A8H7SUP3_9FUNG</name>
<accession>A0A8H7SUP3</accession>
<sequence>MLHELLFVLIGYSGDVFVPSPVRNSTTFAIPPDFPLLHPAERESLNRLGQLGWTYSQINQFIATVKENKSRDKEKPHGAYILTLVTAIETTLNEYRKDILDMEKRILNKEDDLGANVVPLSLLTADLSRWESLLPALLKFIQLLQDNPEQYHGCKLFDLLMDQAKTGVLEFRHQVEKMMIQLYNVLYRQLTAWMVDGQWTDPDNEFFIIPYTSIIDSNPLAARTGWNRLYIIDYDRIPSHLSHSLVESILFVGKAIATVNEMDKILIPDAMRKKHLQLLISLHSSNSNHQTSSPWIRYPQELKTIVNEVRRSTADWLFSQVLVGDHGLHRYLNSFRRLFLLNYGDFAANFIQECALWRKRSLLSSSNTTRNRNNNNNNNTRSVSESPSLANSKTPSKTAMIFRYQELNALLGKASIGTDAEDQLHGFSLLLIDDETNQYPFSDLLLVDLRVILTYDLQWPIDLFLGESDLKNYSNLWSFLISLKNTQMLLNSLWKTLRTGSNSNNTHQEETVIRRHHQNASQFEDNDGYQERLVWRLRSLMLFWIDTLWNHIQTNVIDSHYQHLIDITTPPTSTSTSTSTTTTTTTTATTTTTTTTKRKSFQPKAKLDFEEIQVAHEKFLQNTMRGCLLTSSDCVKSVHDILKICSDFCELMERISEDGEWRRSKRRRTTVKTAAEIVNQWTKSNTDFSWIESVKQIQEKFTEYTESFFILASSQQPEIKANGRLDVLLMQLDYNKCLSEAEEFLESLNLPDAQPQDTDGDATSGPTDPNDIMSFLDEISNYPTDDSKTSQQPELAKNSAEADKPKQQQQQPVTEQATSAEQANDNGWKSWGNSFWSQASAAVKTTTDQINRSVTSDSASKLLESRVKTLQSLVNKENIEKLGTGLKNLTTTFLETVAPPISEHELVEVWLAYDMVGYNGLEALVYRAFARVMEHTESGQVIVRNPDTDDKKPADLTLRNLNMCESLVDGTKLSKANIDYLIKQHFQPESTEKKESYNPQTGAVPVIHCPVFMAIQPVKMIMSPIDEDDTETHQLSFIIMMVDPTHNLKFKTYSQSLPLHWLDIPYEENEWVEDKMVDIIRMSVTSIAQDYVWTRMSGGPQSAHSEEKVQEV</sequence>
<keyword evidence="6" id="KW-0175">Coiled coil</keyword>
<feature type="compositionally biased region" description="Low complexity" evidence="7">
    <location>
        <begin position="571"/>
        <end position="595"/>
    </location>
</feature>
<dbReference type="GO" id="GO:0005816">
    <property type="term" value="C:spindle pole body"/>
    <property type="evidence" value="ECO:0007669"/>
    <property type="project" value="UniProtKB-ARBA"/>
</dbReference>